<dbReference type="Proteomes" id="UP000652198">
    <property type="component" value="Unassembled WGS sequence"/>
</dbReference>
<sequence>MAATDWIRMRTNLWDDPRVSAMADLCDVGEAKIVGSLFWLWSTADAHSVDGLLYGMSRKAIDRKVGVPGFAEALWSCGWLEDADGGVKIPDFTEYSAQSAKARAENARRAANAKR</sequence>
<organism evidence="1 2">
    <name type="scientific">Paraburkholderia solitsugae</name>
    <dbReference type="NCBI Taxonomy" id="2675748"/>
    <lineage>
        <taxon>Bacteria</taxon>
        <taxon>Pseudomonadati</taxon>
        <taxon>Pseudomonadota</taxon>
        <taxon>Betaproteobacteria</taxon>
        <taxon>Burkholderiales</taxon>
        <taxon>Burkholderiaceae</taxon>
        <taxon>Paraburkholderia</taxon>
    </lineage>
</organism>
<protein>
    <submittedName>
        <fullName evidence="1">Uncharacterized protein</fullName>
    </submittedName>
</protein>
<comment type="caution">
    <text evidence="1">The sequence shown here is derived from an EMBL/GenBank/DDBJ whole genome shotgun (WGS) entry which is preliminary data.</text>
</comment>
<dbReference type="RefSeq" id="WP_172314353.1">
    <property type="nucleotide sequence ID" value="NZ_WOEY01000092.1"/>
</dbReference>
<reference evidence="1 2" key="1">
    <citation type="submission" date="2019-11" db="EMBL/GenBank/DDBJ databases">
        <title>Metabolism of dissolved organic matter in forest soils.</title>
        <authorList>
            <person name="Cyle K.T."/>
            <person name="Wilhelm R.C."/>
            <person name="Martinez C.E."/>
        </authorList>
    </citation>
    <scope>NUCLEOTIDE SEQUENCE [LARGE SCALE GENOMIC DNA]</scope>
    <source>
        <strain evidence="1 2">1N</strain>
    </source>
</reference>
<keyword evidence="2" id="KW-1185">Reference proteome</keyword>
<gene>
    <name evidence="1" type="ORF">GNZ12_24055</name>
</gene>
<evidence type="ECO:0000313" key="2">
    <source>
        <dbReference type="Proteomes" id="UP000652198"/>
    </source>
</evidence>
<evidence type="ECO:0000313" key="1">
    <source>
        <dbReference type="EMBL" id="NPT44327.1"/>
    </source>
</evidence>
<name>A0ABX2BTW6_9BURK</name>
<accession>A0ABX2BTW6</accession>
<proteinExistence type="predicted"/>
<dbReference type="EMBL" id="WOEY01000092">
    <property type="protein sequence ID" value="NPT44327.1"/>
    <property type="molecule type" value="Genomic_DNA"/>
</dbReference>